<protein>
    <submittedName>
        <fullName evidence="1">Uncharacterized protein</fullName>
    </submittedName>
</protein>
<proteinExistence type="predicted"/>
<evidence type="ECO:0000313" key="2">
    <source>
        <dbReference type="Proteomes" id="UP000595437"/>
    </source>
</evidence>
<evidence type="ECO:0000313" key="1">
    <source>
        <dbReference type="EMBL" id="QQP36274.1"/>
    </source>
</evidence>
<accession>A0A7T8GR25</accession>
<name>A0A7T8GR25_CALRO</name>
<dbReference type="Proteomes" id="UP000595437">
    <property type="component" value="Chromosome 15"/>
</dbReference>
<dbReference type="AlphaFoldDB" id="A0A7T8GR25"/>
<organism evidence="1 2">
    <name type="scientific">Caligus rogercresseyi</name>
    <name type="common">Sea louse</name>
    <dbReference type="NCBI Taxonomy" id="217165"/>
    <lineage>
        <taxon>Eukaryota</taxon>
        <taxon>Metazoa</taxon>
        <taxon>Ecdysozoa</taxon>
        <taxon>Arthropoda</taxon>
        <taxon>Crustacea</taxon>
        <taxon>Multicrustacea</taxon>
        <taxon>Hexanauplia</taxon>
        <taxon>Copepoda</taxon>
        <taxon>Siphonostomatoida</taxon>
        <taxon>Caligidae</taxon>
        <taxon>Caligus</taxon>
    </lineage>
</organism>
<dbReference type="EMBL" id="CP045904">
    <property type="protein sequence ID" value="QQP36274.1"/>
    <property type="molecule type" value="Genomic_DNA"/>
</dbReference>
<reference evidence="2" key="1">
    <citation type="submission" date="2021-01" db="EMBL/GenBank/DDBJ databases">
        <title>Caligus Genome Assembly.</title>
        <authorList>
            <person name="Gallardo-Escarate C."/>
        </authorList>
    </citation>
    <scope>NUCLEOTIDE SEQUENCE [LARGE SCALE GENOMIC DNA]</scope>
</reference>
<gene>
    <name evidence="1" type="ORF">FKW44_021321</name>
</gene>
<feature type="non-terminal residue" evidence="1">
    <location>
        <position position="1"/>
    </location>
</feature>
<keyword evidence="2" id="KW-1185">Reference proteome</keyword>
<sequence length="67" mass="7689">EDIWAIRIKTHFMLNNWSPLPRENFHGSLELLKAVKSCGPHWKKMASSGIHYAQGLPLLEGKRAYKS</sequence>